<comment type="caution">
    <text evidence="1">The sequence shown here is derived from an EMBL/GenBank/DDBJ whole genome shotgun (WGS) entry which is preliminary data.</text>
</comment>
<evidence type="ECO:0000313" key="2">
    <source>
        <dbReference type="Proteomes" id="UP000053669"/>
    </source>
</evidence>
<evidence type="ECO:0000313" key="1">
    <source>
        <dbReference type="EMBL" id="KUN74776.1"/>
    </source>
</evidence>
<dbReference type="RefSeq" id="WP_059204279.1">
    <property type="nucleotide sequence ID" value="NZ_KQ948656.1"/>
</dbReference>
<evidence type="ECO:0008006" key="3">
    <source>
        <dbReference type="Google" id="ProtNLM"/>
    </source>
</evidence>
<proteinExistence type="predicted"/>
<protein>
    <recommendedName>
        <fullName evidence="3">Transposase</fullName>
    </recommendedName>
</protein>
<name>A0A117R795_9ACTN</name>
<gene>
    <name evidence="1" type="ORF">AQJ46_04420</name>
</gene>
<dbReference type="AlphaFoldDB" id="A0A117R795"/>
<reference evidence="1 2" key="1">
    <citation type="submission" date="2015-10" db="EMBL/GenBank/DDBJ databases">
        <title>Draft genome sequence of Streptomyces canus DSM 40017, type strain for the species Streptomyces canus.</title>
        <authorList>
            <person name="Ruckert C."/>
            <person name="Winkler A."/>
            <person name="Kalinowski J."/>
            <person name="Kampfer P."/>
            <person name="Glaeser S."/>
        </authorList>
    </citation>
    <scope>NUCLEOTIDE SEQUENCE [LARGE SCALE GENOMIC DNA]</scope>
    <source>
        <strain evidence="1 2">DSM 40017</strain>
    </source>
</reference>
<dbReference type="EMBL" id="LMWU01000001">
    <property type="protein sequence ID" value="KUN74776.1"/>
    <property type="molecule type" value="Genomic_DNA"/>
</dbReference>
<sequence>MAVTVPAGDARVVAVRAALEPFGWQSFTAQLVCSRAVAAMDGGQALPRPRGPSNGMDPQNECAEALVQVLSACRWRSLTVDRLSRLLVDAAQTWRQERAWFDIRLGLLLDGIG</sequence>
<dbReference type="Proteomes" id="UP000053669">
    <property type="component" value="Unassembled WGS sequence"/>
</dbReference>
<organism evidence="1 2">
    <name type="scientific">Streptomyces canus</name>
    <dbReference type="NCBI Taxonomy" id="58343"/>
    <lineage>
        <taxon>Bacteria</taxon>
        <taxon>Bacillati</taxon>
        <taxon>Actinomycetota</taxon>
        <taxon>Actinomycetes</taxon>
        <taxon>Kitasatosporales</taxon>
        <taxon>Streptomycetaceae</taxon>
        <taxon>Streptomyces</taxon>
        <taxon>Streptomyces aurantiacus group</taxon>
    </lineage>
</organism>
<accession>A0A117R795</accession>